<dbReference type="InterPro" id="IPR002575">
    <property type="entry name" value="Aminoglycoside_PTrfase"/>
</dbReference>
<evidence type="ECO:0000313" key="3">
    <source>
        <dbReference type="EMBL" id="MBB6334218.1"/>
    </source>
</evidence>
<feature type="domain" description="Aminoglycoside phosphotransferase" evidence="2">
    <location>
        <begin position="62"/>
        <end position="250"/>
    </location>
</feature>
<keyword evidence="4" id="KW-1185">Reference proteome</keyword>
<accession>A0A923E3I5</accession>
<dbReference type="Pfam" id="PF01636">
    <property type="entry name" value="APH"/>
    <property type="match status" value="1"/>
</dbReference>
<feature type="region of interest" description="Disordered" evidence="1">
    <location>
        <begin position="313"/>
        <end position="363"/>
    </location>
</feature>
<evidence type="ECO:0000259" key="2">
    <source>
        <dbReference type="Pfam" id="PF01636"/>
    </source>
</evidence>
<dbReference type="GO" id="GO:0016301">
    <property type="term" value="F:kinase activity"/>
    <property type="evidence" value="ECO:0007669"/>
    <property type="project" value="UniProtKB-KW"/>
</dbReference>
<reference evidence="3" key="1">
    <citation type="submission" date="2020-08" db="EMBL/GenBank/DDBJ databases">
        <title>Sequencing the genomes of 1000 actinobacteria strains.</title>
        <authorList>
            <person name="Klenk H.-P."/>
        </authorList>
    </citation>
    <scope>NUCLEOTIDE SEQUENCE</scope>
    <source>
        <strain evidence="3">DSM 10695</strain>
    </source>
</reference>
<comment type="caution">
    <text evidence="3">The sequence shown here is derived from an EMBL/GenBank/DDBJ whole genome shotgun (WGS) entry which is preliminary data.</text>
</comment>
<protein>
    <submittedName>
        <fullName evidence="3">Aminoglycoside phosphotransferase (APT) family kinase protein</fullName>
    </submittedName>
</protein>
<sequence length="363" mass="39214">MRAKTPLELAALATAAVPGLRVAGLRPPQFSDEVMSVTGIVDVSGNKWTVVCPHDTVGGLDLDAESGVLSRLAKAKDAKRIPFDVPRIHGTALTPEGDRVIVHQDLGGAMMEAEDFNDPHLLPASLGKALASLHNLPDAVYTGIHLPAYTTQECRDRLLALLDEAATQILIPANLWNRWEAALDEVSLWRFAPAPIHGDLQGNSVIVESGTVRALTGFTSAHLGDPAQDIAWVLAQASDAFLERFKEAYSLERSRSDLQLFTRAQLLSELAIVRWLVHGLHAEDRSIIADAREMLSELSRDLGDADLIPRRRALSDPVDDSDSSAAHSASSPEASSASSSAMRSASEDEAPTERLDLNDFDRD</sequence>
<dbReference type="InterPro" id="IPR011009">
    <property type="entry name" value="Kinase-like_dom_sf"/>
</dbReference>
<feature type="compositionally biased region" description="Low complexity" evidence="1">
    <location>
        <begin position="323"/>
        <end position="344"/>
    </location>
</feature>
<keyword evidence="3" id="KW-0808">Transferase</keyword>
<organism evidence="3 4">
    <name type="scientific">Schaalia hyovaginalis</name>
    <dbReference type="NCBI Taxonomy" id="29316"/>
    <lineage>
        <taxon>Bacteria</taxon>
        <taxon>Bacillati</taxon>
        <taxon>Actinomycetota</taxon>
        <taxon>Actinomycetes</taxon>
        <taxon>Actinomycetales</taxon>
        <taxon>Actinomycetaceae</taxon>
        <taxon>Schaalia</taxon>
    </lineage>
</organism>
<dbReference type="Gene3D" id="3.90.1200.10">
    <property type="match status" value="1"/>
</dbReference>
<dbReference type="Proteomes" id="UP000617426">
    <property type="component" value="Unassembled WGS sequence"/>
</dbReference>
<name>A0A923E3I5_9ACTO</name>
<proteinExistence type="predicted"/>
<dbReference type="RefSeq" id="WP_246429977.1">
    <property type="nucleotide sequence ID" value="NZ_JACHMK010000001.1"/>
</dbReference>
<evidence type="ECO:0000256" key="1">
    <source>
        <dbReference type="SAM" id="MobiDB-lite"/>
    </source>
</evidence>
<evidence type="ECO:0000313" key="4">
    <source>
        <dbReference type="Proteomes" id="UP000617426"/>
    </source>
</evidence>
<feature type="compositionally biased region" description="Basic and acidic residues" evidence="1">
    <location>
        <begin position="351"/>
        <end position="363"/>
    </location>
</feature>
<keyword evidence="3" id="KW-0418">Kinase</keyword>
<dbReference type="SUPFAM" id="SSF56112">
    <property type="entry name" value="Protein kinase-like (PK-like)"/>
    <property type="match status" value="1"/>
</dbReference>
<gene>
    <name evidence="3" type="ORF">HD592_000783</name>
</gene>
<dbReference type="EMBL" id="JACHMK010000001">
    <property type="protein sequence ID" value="MBB6334218.1"/>
    <property type="molecule type" value="Genomic_DNA"/>
</dbReference>
<dbReference type="AlphaFoldDB" id="A0A923E3I5"/>